<evidence type="ECO:0000259" key="5">
    <source>
        <dbReference type="SMART" id="SM00849"/>
    </source>
</evidence>
<dbReference type="InterPro" id="IPR051013">
    <property type="entry name" value="MBL_superfamily_lactonases"/>
</dbReference>
<reference evidence="6 7" key="1">
    <citation type="submission" date="2016-10" db="EMBL/GenBank/DDBJ databases">
        <authorList>
            <person name="Varghese N."/>
            <person name="Submissions S."/>
        </authorList>
    </citation>
    <scope>NUCLEOTIDE SEQUENCE [LARGE SCALE GENOMIC DNA]</scope>
    <source>
        <strain evidence="6 7">DSM 13796</strain>
    </source>
</reference>
<keyword evidence="2" id="KW-0479">Metal-binding</keyword>
<dbReference type="CDD" id="cd07728">
    <property type="entry name" value="YtnP-like_MBL-fold"/>
    <property type="match status" value="1"/>
</dbReference>
<dbReference type="SUPFAM" id="SSF56281">
    <property type="entry name" value="Metallo-hydrolase/oxidoreductase"/>
    <property type="match status" value="1"/>
</dbReference>
<dbReference type="RefSeq" id="WP_061802250.1">
    <property type="nucleotide sequence ID" value="NZ_FOXX01000001.1"/>
</dbReference>
<organism evidence="6 7">
    <name type="scientific">Priestia endophytica DSM 13796</name>
    <dbReference type="NCBI Taxonomy" id="1121089"/>
    <lineage>
        <taxon>Bacteria</taxon>
        <taxon>Bacillati</taxon>
        <taxon>Bacillota</taxon>
        <taxon>Bacilli</taxon>
        <taxon>Bacillales</taxon>
        <taxon>Bacillaceae</taxon>
        <taxon>Priestia</taxon>
    </lineage>
</organism>
<comment type="similarity">
    <text evidence="1">Belongs to the metallo-beta-lactamase superfamily.</text>
</comment>
<dbReference type="InterPro" id="IPR036866">
    <property type="entry name" value="RibonucZ/Hydroxyglut_hydro"/>
</dbReference>
<evidence type="ECO:0000256" key="1">
    <source>
        <dbReference type="ARBA" id="ARBA00007749"/>
    </source>
</evidence>
<dbReference type="Proteomes" id="UP000182762">
    <property type="component" value="Unassembled WGS sequence"/>
</dbReference>
<name>A0A1I5X0A6_9BACI</name>
<evidence type="ECO:0000256" key="2">
    <source>
        <dbReference type="ARBA" id="ARBA00022723"/>
    </source>
</evidence>
<protein>
    <submittedName>
        <fullName evidence="6">Glyoxylase, beta-lactamase superfamily II</fullName>
    </submittedName>
</protein>
<keyword evidence="3" id="KW-0378">Hydrolase</keyword>
<evidence type="ECO:0000256" key="4">
    <source>
        <dbReference type="ARBA" id="ARBA00022833"/>
    </source>
</evidence>
<evidence type="ECO:0000313" key="7">
    <source>
        <dbReference type="Proteomes" id="UP000182762"/>
    </source>
</evidence>
<accession>A0A1I5X0A6</accession>
<dbReference type="PANTHER" id="PTHR42978">
    <property type="entry name" value="QUORUM-QUENCHING LACTONASE YTNP-RELATED-RELATED"/>
    <property type="match status" value="1"/>
</dbReference>
<evidence type="ECO:0000256" key="3">
    <source>
        <dbReference type="ARBA" id="ARBA00022801"/>
    </source>
</evidence>
<comment type="caution">
    <text evidence="6">The sequence shown here is derived from an EMBL/GenBank/DDBJ whole genome shotgun (WGS) entry which is preliminary data.</text>
</comment>
<sequence>METLSLGELKLTWLDGGDNHLDGGAMFGVVPKALWSKKYEGNEENQIPLRTDPILIQKENKNFLIDTGLGVAKLTEKQKRNFGVTRESNLIPALKELGVSPRNIDAVLMTHLHFDHACGLTRVKEGRFVSTFQNAEIFVTKTEWDEMRSPNLRSRNTYWKQNWEAISKQVVPFEESVSIISEIEMVKTGGHSDGHAIIRLESDGHAAYHLGDLLGTHAHQNPLWVMAYDDYPVTSVLQKERWLKKAIDEKAWLTFYHDYYYRALKWNDKGVIIDSVKIQRD</sequence>
<feature type="domain" description="Metallo-beta-lactamase" evidence="5">
    <location>
        <begin position="50"/>
        <end position="257"/>
    </location>
</feature>
<evidence type="ECO:0000313" key="6">
    <source>
        <dbReference type="EMBL" id="SFQ25311.1"/>
    </source>
</evidence>
<dbReference type="InterPro" id="IPR001279">
    <property type="entry name" value="Metallo-B-lactamas"/>
</dbReference>
<proteinExistence type="inferred from homology"/>
<keyword evidence="4" id="KW-0862">Zinc</keyword>
<dbReference type="SMART" id="SM00849">
    <property type="entry name" value="Lactamase_B"/>
    <property type="match status" value="1"/>
</dbReference>
<dbReference type="Pfam" id="PF00753">
    <property type="entry name" value="Lactamase_B"/>
    <property type="match status" value="1"/>
</dbReference>
<gene>
    <name evidence="6" type="ORF">SAMN02745910_00836</name>
</gene>
<keyword evidence="7" id="KW-1185">Reference proteome</keyword>
<dbReference type="EMBL" id="FOXX01000001">
    <property type="protein sequence ID" value="SFQ25311.1"/>
    <property type="molecule type" value="Genomic_DNA"/>
</dbReference>
<dbReference type="PANTHER" id="PTHR42978:SF6">
    <property type="entry name" value="QUORUM-QUENCHING LACTONASE YTNP-RELATED"/>
    <property type="match status" value="1"/>
</dbReference>
<dbReference type="Gene3D" id="3.60.15.10">
    <property type="entry name" value="Ribonuclease Z/Hydroxyacylglutathione hydrolase-like"/>
    <property type="match status" value="1"/>
</dbReference>
<dbReference type="GeneID" id="93709589"/>